<dbReference type="Gene3D" id="1.10.472.10">
    <property type="entry name" value="Cyclin-like"/>
    <property type="match status" value="2"/>
</dbReference>
<dbReference type="PROSITE" id="PS00292">
    <property type="entry name" value="CYCLINS"/>
    <property type="match status" value="1"/>
</dbReference>
<keyword evidence="3 5" id="KW-0195">Cyclin</keyword>
<dbReference type="FunFam" id="1.10.472.10:FF:000013">
    <property type="entry name" value="Cyclin A1"/>
    <property type="match status" value="1"/>
</dbReference>
<dbReference type="SMART" id="SM01332">
    <property type="entry name" value="Cyclin_C"/>
    <property type="match status" value="1"/>
</dbReference>
<sequence>MNKENTATVKAVEPPVRLTRARAKALGTTGGHAQKPPRPESSRFLGAKSKRVASDEQQQTAPPASLQKKRRTTLSDVTNVLCKQPYSTCFTAGKFQKSKQVTKGPIRKNVKVTPTVPKAVLDNQDDVKNKIAEDISKLTVVPQKVNPSHISMLKGERHKEHRFRASVPSQTISDDTKDGLVAQHPLQKGETNHEKVGGSDNPSIIDIDSNQKDPLMCGLYASDIYQHKRVTELNQRPSSDYMESMQRDVTSGMRGILVDWIIEVSEEYKLVPDTLYLTVNLIDRYLSGNYMEKQKLQLLGVTCLLIASKYEEMNAPQVEDFCYITANTYSKEEVLQMERKVLNFLCFQLSIPTTKTFLRRYIHAAQASSKIPSVDFEFLANYLAELTLVEYSFLKFLPSLIAASAVFLARCTVNQSAHPWNPTLEHYTGYKAADLKVTVFAMQDLQLNTSNSTLNAIRQKYRNEKFKSVANMSSSKAVQYLF</sequence>
<evidence type="ECO:0000256" key="1">
    <source>
        <dbReference type="ARBA" id="ARBA00006955"/>
    </source>
</evidence>
<dbReference type="FunFam" id="1.10.472.10:FF:000167">
    <property type="entry name" value="Mitotic cyclin 6"/>
    <property type="match status" value="1"/>
</dbReference>
<comment type="caution">
    <text evidence="9">The sequence shown here is derived from an EMBL/GenBank/DDBJ whole genome shotgun (WGS) entry which is preliminary data.</text>
</comment>
<evidence type="ECO:0000256" key="5">
    <source>
        <dbReference type="RuleBase" id="RU000383"/>
    </source>
</evidence>
<keyword evidence="2" id="KW-0132">Cell division</keyword>
<dbReference type="Pfam" id="PF02984">
    <property type="entry name" value="Cyclin_C"/>
    <property type="match status" value="1"/>
</dbReference>
<organism evidence="9 10">
    <name type="scientific">Saponaria officinalis</name>
    <name type="common">Common soapwort</name>
    <name type="synonym">Lychnis saponaria</name>
    <dbReference type="NCBI Taxonomy" id="3572"/>
    <lineage>
        <taxon>Eukaryota</taxon>
        <taxon>Viridiplantae</taxon>
        <taxon>Streptophyta</taxon>
        <taxon>Embryophyta</taxon>
        <taxon>Tracheophyta</taxon>
        <taxon>Spermatophyta</taxon>
        <taxon>Magnoliopsida</taxon>
        <taxon>eudicotyledons</taxon>
        <taxon>Gunneridae</taxon>
        <taxon>Pentapetalae</taxon>
        <taxon>Caryophyllales</taxon>
        <taxon>Caryophyllaceae</taxon>
        <taxon>Caryophylleae</taxon>
        <taxon>Saponaria</taxon>
    </lineage>
</organism>
<evidence type="ECO:0000256" key="3">
    <source>
        <dbReference type="ARBA" id="ARBA00023127"/>
    </source>
</evidence>
<feature type="region of interest" description="Disordered" evidence="6">
    <location>
        <begin position="156"/>
        <end position="176"/>
    </location>
</feature>
<dbReference type="SMART" id="SM00385">
    <property type="entry name" value="CYCLIN"/>
    <property type="match status" value="2"/>
</dbReference>
<dbReference type="CDD" id="cd20506">
    <property type="entry name" value="CYCLIN_AtCycA-like_rpt2"/>
    <property type="match status" value="1"/>
</dbReference>
<evidence type="ECO:0000256" key="2">
    <source>
        <dbReference type="ARBA" id="ARBA00022618"/>
    </source>
</evidence>
<reference evidence="9" key="1">
    <citation type="submission" date="2024-03" db="EMBL/GenBank/DDBJ databases">
        <title>WGS assembly of Saponaria officinalis var. Norfolk2.</title>
        <authorList>
            <person name="Jenkins J."/>
            <person name="Shu S."/>
            <person name="Grimwood J."/>
            <person name="Barry K."/>
            <person name="Goodstein D."/>
            <person name="Schmutz J."/>
            <person name="Leebens-Mack J."/>
            <person name="Osbourn A."/>
        </authorList>
    </citation>
    <scope>NUCLEOTIDE SEQUENCE [LARGE SCALE GENOMIC DNA]</scope>
    <source>
        <strain evidence="9">JIC</strain>
    </source>
</reference>
<evidence type="ECO:0000256" key="6">
    <source>
        <dbReference type="SAM" id="MobiDB-lite"/>
    </source>
</evidence>
<evidence type="ECO:0008006" key="11">
    <source>
        <dbReference type="Google" id="ProtNLM"/>
    </source>
</evidence>
<dbReference type="AlphaFoldDB" id="A0AAW1I0G8"/>
<feature type="domain" description="Cyclin-like" evidence="7">
    <location>
        <begin position="259"/>
        <end position="343"/>
    </location>
</feature>
<feature type="region of interest" description="Disordered" evidence="6">
    <location>
        <begin position="1"/>
        <end position="72"/>
    </location>
</feature>
<dbReference type="PIRSF" id="PIRSF001771">
    <property type="entry name" value="Cyclin_A_B_D_E"/>
    <property type="match status" value="1"/>
</dbReference>
<evidence type="ECO:0000259" key="7">
    <source>
        <dbReference type="SMART" id="SM00385"/>
    </source>
</evidence>
<name>A0AAW1I0G8_SAPOF</name>
<feature type="domain" description="Cyclin C-terminal" evidence="8">
    <location>
        <begin position="352"/>
        <end position="475"/>
    </location>
</feature>
<dbReference type="GO" id="GO:0044772">
    <property type="term" value="P:mitotic cell cycle phase transition"/>
    <property type="evidence" value="ECO:0007669"/>
    <property type="project" value="InterPro"/>
</dbReference>
<dbReference type="EMBL" id="JBDFQZ010000010">
    <property type="protein sequence ID" value="KAK9682580.1"/>
    <property type="molecule type" value="Genomic_DNA"/>
</dbReference>
<dbReference type="InterPro" id="IPR046965">
    <property type="entry name" value="Cyclin_A/B-like"/>
</dbReference>
<keyword evidence="10" id="KW-1185">Reference proteome</keyword>
<evidence type="ECO:0000259" key="8">
    <source>
        <dbReference type="SMART" id="SM01332"/>
    </source>
</evidence>
<dbReference type="InterPro" id="IPR039361">
    <property type="entry name" value="Cyclin"/>
</dbReference>
<evidence type="ECO:0000313" key="10">
    <source>
        <dbReference type="Proteomes" id="UP001443914"/>
    </source>
</evidence>
<evidence type="ECO:0000256" key="4">
    <source>
        <dbReference type="ARBA" id="ARBA00023306"/>
    </source>
</evidence>
<evidence type="ECO:0000313" key="9">
    <source>
        <dbReference type="EMBL" id="KAK9682580.1"/>
    </source>
</evidence>
<dbReference type="Proteomes" id="UP001443914">
    <property type="component" value="Unassembled WGS sequence"/>
</dbReference>
<dbReference type="GO" id="GO:0016538">
    <property type="term" value="F:cyclin-dependent protein serine/threonine kinase regulator activity"/>
    <property type="evidence" value="ECO:0007669"/>
    <property type="project" value="InterPro"/>
</dbReference>
<dbReference type="PANTHER" id="PTHR10177">
    <property type="entry name" value="CYCLINS"/>
    <property type="match status" value="1"/>
</dbReference>
<dbReference type="InterPro" id="IPR048258">
    <property type="entry name" value="Cyclins_cyclin-box"/>
</dbReference>
<protein>
    <recommendedName>
        <fullName evidence="11">Cyclin N-terminal domain-containing protein</fullName>
    </recommendedName>
</protein>
<dbReference type="SUPFAM" id="SSF47954">
    <property type="entry name" value="Cyclin-like"/>
    <property type="match status" value="2"/>
</dbReference>
<dbReference type="CDD" id="cd20562">
    <property type="entry name" value="CYCLIN_AtCycA_like_rpt1"/>
    <property type="match status" value="1"/>
</dbReference>
<dbReference type="GO" id="GO:0051301">
    <property type="term" value="P:cell division"/>
    <property type="evidence" value="ECO:0007669"/>
    <property type="project" value="UniProtKB-KW"/>
</dbReference>
<dbReference type="InterPro" id="IPR006671">
    <property type="entry name" value="Cyclin_N"/>
</dbReference>
<feature type="domain" description="Cyclin-like" evidence="7">
    <location>
        <begin position="356"/>
        <end position="444"/>
    </location>
</feature>
<dbReference type="Pfam" id="PF00134">
    <property type="entry name" value="Cyclin_N"/>
    <property type="match status" value="1"/>
</dbReference>
<proteinExistence type="inferred from homology"/>
<gene>
    <name evidence="9" type="ORF">RND81_10G083400</name>
</gene>
<dbReference type="InterPro" id="IPR036915">
    <property type="entry name" value="Cyclin-like_sf"/>
</dbReference>
<dbReference type="InterPro" id="IPR004367">
    <property type="entry name" value="Cyclin_C-dom"/>
</dbReference>
<dbReference type="InterPro" id="IPR013763">
    <property type="entry name" value="Cyclin-like_dom"/>
</dbReference>
<keyword evidence="4" id="KW-0131">Cell cycle</keyword>
<comment type="similarity">
    <text evidence="1">Belongs to the cyclin family. Cyclin AB subfamily.</text>
</comment>
<accession>A0AAW1I0G8</accession>